<gene>
    <name evidence="2" type="ORF">EK403_18700</name>
</gene>
<protein>
    <recommendedName>
        <fullName evidence="4">Spore coat protein U domain-containing protein</fullName>
    </recommendedName>
</protein>
<dbReference type="AlphaFoldDB" id="A0A4Q0M7Y7"/>
<comment type="caution">
    <text evidence="2">The sequence shown here is derived from an EMBL/GenBank/DDBJ whole genome shotgun (WGS) entry which is preliminary data.</text>
</comment>
<dbReference type="Proteomes" id="UP000289708">
    <property type="component" value="Unassembled WGS sequence"/>
</dbReference>
<organism evidence="2 3">
    <name type="scientific">Hansschlegelia zhihuaiae</name>
    <dbReference type="NCBI Taxonomy" id="405005"/>
    <lineage>
        <taxon>Bacteria</taxon>
        <taxon>Pseudomonadati</taxon>
        <taxon>Pseudomonadota</taxon>
        <taxon>Alphaproteobacteria</taxon>
        <taxon>Hyphomicrobiales</taxon>
        <taxon>Methylopilaceae</taxon>
        <taxon>Hansschlegelia</taxon>
    </lineage>
</organism>
<reference evidence="2 3" key="1">
    <citation type="submission" date="2018-12" db="EMBL/GenBank/DDBJ databases">
        <title>bacterium Hansschlegelia zhihuaiae S113.</title>
        <authorList>
            <person name="He J."/>
        </authorList>
    </citation>
    <scope>NUCLEOTIDE SEQUENCE [LARGE SCALE GENOMIC DNA]</scope>
    <source>
        <strain evidence="2 3">S 113</strain>
    </source>
</reference>
<evidence type="ECO:0000313" key="3">
    <source>
        <dbReference type="Proteomes" id="UP000289708"/>
    </source>
</evidence>
<sequence length="240" mass="24420">MRVIHCLASLGALAAILFGQPAKAQSPGPELVYTQIQPCRAFGSMQIPKGQTRNLQITGAGNFATQGGPVSGCGIPASAEAVSISLSARSSSVGFLTAFAQGAPQPGANSLSFGANQTQTAGSIVAVGSTGQISINASQSATLYGDVTGYYAAQIRVRADGAGQVQSKTDRVLSVEKRGTGSYRVFVDRDVSECVGVASTAVSIYVPAVASAGSFMDVYIRNVAADQALTNAGFMLLIAC</sequence>
<dbReference type="RefSeq" id="WP_128778983.1">
    <property type="nucleotide sequence ID" value="NZ_RYFI01000022.1"/>
</dbReference>
<keyword evidence="1" id="KW-0732">Signal</keyword>
<evidence type="ECO:0000256" key="1">
    <source>
        <dbReference type="SAM" id="SignalP"/>
    </source>
</evidence>
<accession>A0A4Q0M7Y7</accession>
<dbReference type="EMBL" id="RYFI01000022">
    <property type="protein sequence ID" value="RXF69217.1"/>
    <property type="molecule type" value="Genomic_DNA"/>
</dbReference>
<evidence type="ECO:0000313" key="2">
    <source>
        <dbReference type="EMBL" id="RXF69217.1"/>
    </source>
</evidence>
<name>A0A4Q0M7Y7_9HYPH</name>
<keyword evidence="3" id="KW-1185">Reference proteome</keyword>
<proteinExistence type="predicted"/>
<feature type="signal peptide" evidence="1">
    <location>
        <begin position="1"/>
        <end position="24"/>
    </location>
</feature>
<evidence type="ECO:0008006" key="4">
    <source>
        <dbReference type="Google" id="ProtNLM"/>
    </source>
</evidence>
<feature type="chain" id="PRO_5020715916" description="Spore coat protein U domain-containing protein" evidence="1">
    <location>
        <begin position="25"/>
        <end position="240"/>
    </location>
</feature>
<dbReference type="OrthoDB" id="6057456at2"/>